<gene>
    <name evidence="2" type="ORF">AY601_1104</name>
</gene>
<accession>A0A127V9E9</accession>
<reference evidence="2 3" key="1">
    <citation type="submission" date="2016-03" db="EMBL/GenBank/DDBJ databases">
        <title>Complete genome sequence of Pedobacter cryoconitis PAMC 27485.</title>
        <authorList>
            <person name="Lee J."/>
            <person name="Kim O.-S."/>
        </authorList>
    </citation>
    <scope>NUCLEOTIDE SEQUENCE [LARGE SCALE GENOMIC DNA]</scope>
    <source>
        <strain evidence="2 3">PAMC 27485</strain>
    </source>
</reference>
<dbReference type="InterPro" id="IPR045690">
    <property type="entry name" value="DUF6055"/>
</dbReference>
<keyword evidence="1" id="KW-0732">Signal</keyword>
<name>A0A127V9E9_9SPHI</name>
<organism evidence="2 3">
    <name type="scientific">Pedobacter cryoconitis</name>
    <dbReference type="NCBI Taxonomy" id="188932"/>
    <lineage>
        <taxon>Bacteria</taxon>
        <taxon>Pseudomonadati</taxon>
        <taxon>Bacteroidota</taxon>
        <taxon>Sphingobacteriia</taxon>
        <taxon>Sphingobacteriales</taxon>
        <taxon>Sphingobacteriaceae</taxon>
        <taxon>Pedobacter</taxon>
    </lineage>
</organism>
<evidence type="ECO:0008006" key="4">
    <source>
        <dbReference type="Google" id="ProtNLM"/>
    </source>
</evidence>
<protein>
    <recommendedName>
        <fullName evidence="4">DUF4859 domain-containing protein</fullName>
    </recommendedName>
</protein>
<dbReference type="EMBL" id="CP014504">
    <property type="protein sequence ID" value="AMP98032.1"/>
    <property type="molecule type" value="Genomic_DNA"/>
</dbReference>
<dbReference type="RefSeq" id="WP_068397587.1">
    <property type="nucleotide sequence ID" value="NZ_CP014504.1"/>
</dbReference>
<sequence length="452" mass="51106" precursor="true">MKRKLEMMIIVLAVMIASCKKEAANVKDATNEKPALMGANLALAAEKNIYIPNEWQGIDLNNDNSEWSYARMATSANIVIFWDKGFTTNPSQAPNVSLRFNKADILLKAEQVYKSYRDTLKFTGQASNLDTKKLMILVKYSTDWLAQGAGFDNVVGALWVSPAAVNINSVLAHELGHTFQYQVHCDGTYGYRDQNYVGSFWEQCAQYMSRQTYPAGSLDDIKFFYDNCYKNFSNEEIRYQSFHLQEYWKLKYGKDFLGRLWRSATSPEHPLQTYKRITNSSQSVLNNEILDYARRCVNWDLPNGQYVRAAAQSQNAIFKTLLNYNPADQYYTVDQATAPECYGFNVIELNVPTANTATVNFSGINNGTFVNLQGWRYGFVSVNSSGIPTYSTIGADAQGSLLFTKPANTSRVWLVVSGAPQTHFNHEWGMTASQIPKFPYKVKFTNTQPKSL</sequence>
<dbReference type="OrthoDB" id="9802005at2"/>
<dbReference type="AlphaFoldDB" id="A0A127V9E9"/>
<evidence type="ECO:0000256" key="1">
    <source>
        <dbReference type="SAM" id="SignalP"/>
    </source>
</evidence>
<proteinExistence type="predicted"/>
<dbReference type="Pfam" id="PF19527">
    <property type="entry name" value="DUF6055"/>
    <property type="match status" value="1"/>
</dbReference>
<keyword evidence="3" id="KW-1185">Reference proteome</keyword>
<evidence type="ECO:0000313" key="3">
    <source>
        <dbReference type="Proteomes" id="UP000071561"/>
    </source>
</evidence>
<feature type="chain" id="PRO_5007280248" description="DUF4859 domain-containing protein" evidence="1">
    <location>
        <begin position="24"/>
        <end position="452"/>
    </location>
</feature>
<dbReference type="PROSITE" id="PS51257">
    <property type="entry name" value="PROKAR_LIPOPROTEIN"/>
    <property type="match status" value="1"/>
</dbReference>
<dbReference type="KEGG" id="pcm:AY601_1104"/>
<evidence type="ECO:0000313" key="2">
    <source>
        <dbReference type="EMBL" id="AMP98032.1"/>
    </source>
</evidence>
<dbReference type="PATRIC" id="fig|188932.3.peg.1140"/>
<dbReference type="Proteomes" id="UP000071561">
    <property type="component" value="Chromosome"/>
</dbReference>
<feature type="signal peptide" evidence="1">
    <location>
        <begin position="1"/>
        <end position="23"/>
    </location>
</feature>